<proteinExistence type="predicted"/>
<comment type="caution">
    <text evidence="1">The sequence shown here is derived from an EMBL/GenBank/DDBJ whole genome shotgun (WGS) entry which is preliminary data.</text>
</comment>
<evidence type="ECO:0000313" key="1">
    <source>
        <dbReference type="EMBL" id="KAI8571021.1"/>
    </source>
</evidence>
<protein>
    <submittedName>
        <fullName evidence="1">Uncharacterized protein</fullName>
    </submittedName>
</protein>
<organism evidence="1 2">
    <name type="scientific">Rhododendron molle</name>
    <name type="common">Chinese azalea</name>
    <name type="synonym">Azalea mollis</name>
    <dbReference type="NCBI Taxonomy" id="49168"/>
    <lineage>
        <taxon>Eukaryota</taxon>
        <taxon>Viridiplantae</taxon>
        <taxon>Streptophyta</taxon>
        <taxon>Embryophyta</taxon>
        <taxon>Tracheophyta</taxon>
        <taxon>Spermatophyta</taxon>
        <taxon>Magnoliopsida</taxon>
        <taxon>eudicotyledons</taxon>
        <taxon>Gunneridae</taxon>
        <taxon>Pentapetalae</taxon>
        <taxon>asterids</taxon>
        <taxon>Ericales</taxon>
        <taxon>Ericaceae</taxon>
        <taxon>Ericoideae</taxon>
        <taxon>Rhodoreae</taxon>
        <taxon>Rhododendron</taxon>
    </lineage>
</organism>
<accession>A0ACC0Q0S7</accession>
<evidence type="ECO:0000313" key="2">
    <source>
        <dbReference type="Proteomes" id="UP001062846"/>
    </source>
</evidence>
<dbReference type="Proteomes" id="UP001062846">
    <property type="component" value="Chromosome 1"/>
</dbReference>
<keyword evidence="2" id="KW-1185">Reference proteome</keyword>
<name>A0ACC0Q0S7_RHOML</name>
<dbReference type="EMBL" id="CM046388">
    <property type="protein sequence ID" value="KAI8571021.1"/>
    <property type="molecule type" value="Genomic_DNA"/>
</dbReference>
<sequence>MALVERTRTIRQSYQDWRLYRTYEEIYEINAGGQVIGMGPIFLEVFGAITRRLDDLHQRNSFCGKLLDTLNIRTEFQPIEPLEITERASPITTVWFPAQSQQCTEEILRGGILTDLVSVRYMVEDILRLYPLPAPQRLVVHPWTHLLNQPIYRPNWDMTLEQARRVALYNYSSPLFLGNTQLHHLIKRIYELIKENKVYFFNAVPLDWSTPEADMSDWKDRLPWDHRYAPNDPRQPRFCAIMYHPDSQVLQWDYNFGHGVSLYLREAYEHERDPEARREDRKWSETLSRELFEMFPDALPNIHYQMCNHLDLDEYCRFIFGCKVIEVLRHGPCGYNGGT</sequence>
<reference evidence="1" key="1">
    <citation type="submission" date="2022-02" db="EMBL/GenBank/DDBJ databases">
        <title>Plant Genome Project.</title>
        <authorList>
            <person name="Zhang R.-G."/>
        </authorList>
    </citation>
    <scope>NUCLEOTIDE SEQUENCE</scope>
    <source>
        <strain evidence="1">AT1</strain>
    </source>
</reference>
<gene>
    <name evidence="1" type="ORF">RHMOL_Rhmol01G0084300</name>
</gene>